<sequence>MPYDDSGWRNFGTYGANRSAENVRGGKALGRALEDALSRQITEGGIKSPVTTPRGLKARLNYLNSDAGVEAMREAGITVKSRALNNWFAGKQKPNPANLELVDTAYWNLRTQRIMDNLGAFKQHLSRQGKGTAVEIHPINQDLVDEHARRPNLMGDQAIRTLPAVRYIWDEAVDAMEAGDEGKLEEIWDDIISELDSDWGAYTYVSYVGLGA</sequence>
<dbReference type="RefSeq" id="WP_059212202.1">
    <property type="nucleotide sequence ID" value="NZ_KQ948707.1"/>
</dbReference>
<name>A0A101RJN3_9ACTN</name>
<accession>A0A101RJN3</accession>
<comment type="caution">
    <text evidence="1">The sequence shown here is derived from an EMBL/GenBank/DDBJ whole genome shotgun (WGS) entry which is preliminary data.</text>
</comment>
<proteinExistence type="predicted"/>
<evidence type="ECO:0000313" key="1">
    <source>
        <dbReference type="EMBL" id="KUN51716.1"/>
    </source>
</evidence>
<dbReference type="EMBL" id="LMWU01000106">
    <property type="protein sequence ID" value="KUN51716.1"/>
    <property type="molecule type" value="Genomic_DNA"/>
</dbReference>
<organism evidence="1 2">
    <name type="scientific">Streptomyces canus</name>
    <dbReference type="NCBI Taxonomy" id="58343"/>
    <lineage>
        <taxon>Bacteria</taxon>
        <taxon>Bacillati</taxon>
        <taxon>Actinomycetota</taxon>
        <taxon>Actinomycetes</taxon>
        <taxon>Kitasatosporales</taxon>
        <taxon>Streptomycetaceae</taxon>
        <taxon>Streptomyces</taxon>
        <taxon>Streptomyces aurantiacus group</taxon>
    </lineage>
</organism>
<dbReference type="Proteomes" id="UP000053669">
    <property type="component" value="Unassembled WGS sequence"/>
</dbReference>
<protein>
    <recommendedName>
        <fullName evidence="3">Transcriptional regulator</fullName>
    </recommendedName>
</protein>
<evidence type="ECO:0000313" key="2">
    <source>
        <dbReference type="Proteomes" id="UP000053669"/>
    </source>
</evidence>
<dbReference type="STRING" id="58343.AQJ46_51055"/>
<gene>
    <name evidence="1" type="ORF">AQJ46_51055</name>
</gene>
<dbReference type="AlphaFoldDB" id="A0A101RJN3"/>
<evidence type="ECO:0008006" key="3">
    <source>
        <dbReference type="Google" id="ProtNLM"/>
    </source>
</evidence>
<reference evidence="1 2" key="1">
    <citation type="submission" date="2015-10" db="EMBL/GenBank/DDBJ databases">
        <title>Draft genome sequence of Streptomyces canus DSM 40017, type strain for the species Streptomyces canus.</title>
        <authorList>
            <person name="Ruckert C."/>
            <person name="Winkler A."/>
            <person name="Kalinowski J."/>
            <person name="Kampfer P."/>
            <person name="Glaeser S."/>
        </authorList>
    </citation>
    <scope>NUCLEOTIDE SEQUENCE [LARGE SCALE GENOMIC DNA]</scope>
    <source>
        <strain evidence="1 2">DSM 40017</strain>
    </source>
</reference>